<dbReference type="InParanoid" id="A0A671WJS9"/>
<protein>
    <submittedName>
        <fullName evidence="1">Uncharacterized protein</fullName>
    </submittedName>
</protein>
<dbReference type="Proteomes" id="UP000472265">
    <property type="component" value="Chromosome 17"/>
</dbReference>
<organism evidence="1 2">
    <name type="scientific">Sparus aurata</name>
    <name type="common">Gilthead sea bream</name>
    <dbReference type="NCBI Taxonomy" id="8175"/>
    <lineage>
        <taxon>Eukaryota</taxon>
        <taxon>Metazoa</taxon>
        <taxon>Chordata</taxon>
        <taxon>Craniata</taxon>
        <taxon>Vertebrata</taxon>
        <taxon>Euteleostomi</taxon>
        <taxon>Actinopterygii</taxon>
        <taxon>Neopterygii</taxon>
        <taxon>Teleostei</taxon>
        <taxon>Neoteleostei</taxon>
        <taxon>Acanthomorphata</taxon>
        <taxon>Eupercaria</taxon>
        <taxon>Spariformes</taxon>
        <taxon>Sparidae</taxon>
        <taxon>Sparus</taxon>
    </lineage>
</organism>
<evidence type="ECO:0000313" key="1">
    <source>
        <dbReference type="Ensembl" id="ENSSAUP00010039350.1"/>
    </source>
</evidence>
<dbReference type="Ensembl" id="ENSSAUT00010041480.1">
    <property type="protein sequence ID" value="ENSSAUP00010039350.1"/>
    <property type="gene ID" value="ENSSAUG00010016570.1"/>
</dbReference>
<proteinExistence type="predicted"/>
<accession>A0A671WJS9</accession>
<dbReference type="AlphaFoldDB" id="A0A671WJS9"/>
<sequence>MKAYHVTSLTKWSLRAMPAPASKMEEWLSPLKSVETTCRRARERLTRKLTGKLFQDQGEETNAYLVLCVSQDALHGSFSCSLDDLLDVTGFSRRTVRSTTDTLGVGTRKAMPVNLLLSSGMTLPTALAAPVEAGMMFWLAPRPSLHSLPEGPSTVFWVAVMA</sequence>
<evidence type="ECO:0000313" key="2">
    <source>
        <dbReference type="Proteomes" id="UP000472265"/>
    </source>
</evidence>
<keyword evidence="2" id="KW-1185">Reference proteome</keyword>
<name>A0A671WJS9_SPAAU</name>
<reference evidence="1" key="3">
    <citation type="submission" date="2025-09" db="UniProtKB">
        <authorList>
            <consortium name="Ensembl"/>
        </authorList>
    </citation>
    <scope>IDENTIFICATION</scope>
</reference>
<dbReference type="GeneTree" id="ENSGT00990000209266"/>
<reference evidence="1" key="1">
    <citation type="submission" date="2021-04" db="EMBL/GenBank/DDBJ databases">
        <authorList>
            <consortium name="Wellcome Sanger Institute Data Sharing"/>
        </authorList>
    </citation>
    <scope>NUCLEOTIDE SEQUENCE [LARGE SCALE GENOMIC DNA]</scope>
</reference>
<reference evidence="1" key="2">
    <citation type="submission" date="2025-08" db="UniProtKB">
        <authorList>
            <consortium name="Ensembl"/>
        </authorList>
    </citation>
    <scope>IDENTIFICATION</scope>
</reference>